<gene>
    <name evidence="1" type="ORF">ACFPO9_10705</name>
</gene>
<reference evidence="2" key="1">
    <citation type="journal article" date="2019" name="Int. J. Syst. Evol. Microbiol.">
        <title>The Global Catalogue of Microorganisms (GCM) 10K type strain sequencing project: providing services to taxonomists for standard genome sequencing and annotation.</title>
        <authorList>
            <consortium name="The Broad Institute Genomics Platform"/>
            <consortium name="The Broad Institute Genome Sequencing Center for Infectious Disease"/>
            <person name="Wu L."/>
            <person name="Ma J."/>
        </authorList>
    </citation>
    <scope>NUCLEOTIDE SEQUENCE [LARGE SCALE GENOMIC DNA]</scope>
    <source>
        <strain evidence="2">CGMCC 4.5798</strain>
    </source>
</reference>
<keyword evidence="2" id="KW-1185">Reference proteome</keyword>
<evidence type="ECO:0000313" key="1">
    <source>
        <dbReference type="EMBL" id="MFC5548987.1"/>
    </source>
</evidence>
<evidence type="ECO:0000313" key="2">
    <source>
        <dbReference type="Proteomes" id="UP001596086"/>
    </source>
</evidence>
<protein>
    <submittedName>
        <fullName evidence="1">Uncharacterized protein</fullName>
    </submittedName>
</protein>
<proteinExistence type="predicted"/>
<comment type="caution">
    <text evidence="1">The sequence shown here is derived from an EMBL/GenBank/DDBJ whole genome shotgun (WGS) entry which is preliminary data.</text>
</comment>
<dbReference type="Proteomes" id="UP001596086">
    <property type="component" value="Unassembled WGS sequence"/>
</dbReference>
<accession>A0ABW0RXW9</accession>
<organism evidence="1 2">
    <name type="scientific">Massilia aerilata</name>
    <dbReference type="NCBI Taxonomy" id="453817"/>
    <lineage>
        <taxon>Bacteria</taxon>
        <taxon>Pseudomonadati</taxon>
        <taxon>Pseudomonadota</taxon>
        <taxon>Betaproteobacteria</taxon>
        <taxon>Burkholderiales</taxon>
        <taxon>Oxalobacteraceae</taxon>
        <taxon>Telluria group</taxon>
        <taxon>Massilia</taxon>
    </lineage>
</organism>
<name>A0ABW0RXW9_9BURK</name>
<dbReference type="RefSeq" id="WP_379770401.1">
    <property type="nucleotide sequence ID" value="NZ_JBHSMZ010000006.1"/>
</dbReference>
<sequence length="92" mass="10557">MVELYIYPVNLRKPNMPGRLVQISTKTVDKHVEKHPLDMPEARIDAAFNKLPIARAACEDRKINGLRSQEAHNSNIFARCAQETFVHNKCAW</sequence>
<dbReference type="EMBL" id="JBHSMZ010000006">
    <property type="protein sequence ID" value="MFC5548987.1"/>
    <property type="molecule type" value="Genomic_DNA"/>
</dbReference>